<keyword evidence="1" id="KW-1133">Transmembrane helix</keyword>
<dbReference type="InterPro" id="IPR006938">
    <property type="entry name" value="DUF624"/>
</dbReference>
<feature type="transmembrane region" description="Helical" evidence="1">
    <location>
        <begin position="173"/>
        <end position="196"/>
    </location>
</feature>
<feature type="transmembrane region" description="Helical" evidence="1">
    <location>
        <begin position="20"/>
        <end position="49"/>
    </location>
</feature>
<evidence type="ECO:0000313" key="3">
    <source>
        <dbReference type="Proteomes" id="UP000262969"/>
    </source>
</evidence>
<reference evidence="2 3" key="1">
    <citation type="journal article" date="2018" name="Nat. Biotechnol.">
        <title>A standardized bacterial taxonomy based on genome phylogeny substantially revises the tree of life.</title>
        <authorList>
            <person name="Parks D.H."/>
            <person name="Chuvochina M."/>
            <person name="Waite D.W."/>
            <person name="Rinke C."/>
            <person name="Skarshewski A."/>
            <person name="Chaumeil P.A."/>
            <person name="Hugenholtz P."/>
        </authorList>
    </citation>
    <scope>NUCLEOTIDE SEQUENCE [LARGE SCALE GENOMIC DNA]</scope>
    <source>
        <strain evidence="2">UBA11728</strain>
    </source>
</reference>
<feature type="transmembrane region" description="Helical" evidence="1">
    <location>
        <begin position="101"/>
        <end position="124"/>
    </location>
</feature>
<keyword evidence="1" id="KW-0812">Transmembrane</keyword>
<protein>
    <recommendedName>
        <fullName evidence="4">DUF624 domain-containing protein</fullName>
    </recommendedName>
</protein>
<gene>
    <name evidence="2" type="ORF">DHW61_10300</name>
</gene>
<keyword evidence="1" id="KW-0472">Membrane</keyword>
<sequence>MQFFQVDSSLYKFLQRLLDVLILNFWLIVCSIPIITAGASITAAYSVALKMAREEEGYITKSFFQAFKENWKQGTVLWLITIVCSYIIYLDFEVYCSYENGPVLLLIIGILACIALFSSVIYAYPQAARYENTIKQYIINSRQITIRFIGKTLLLVFIVMVELLLAIFNSVTIFFAILIGPAVIIYTISGICVKIFEEIELETKESK</sequence>
<dbReference type="Proteomes" id="UP000262969">
    <property type="component" value="Unassembled WGS sequence"/>
</dbReference>
<name>A0A3D2X843_9FIRM</name>
<evidence type="ECO:0000313" key="2">
    <source>
        <dbReference type="EMBL" id="HCL02783.1"/>
    </source>
</evidence>
<proteinExistence type="predicted"/>
<evidence type="ECO:0000256" key="1">
    <source>
        <dbReference type="SAM" id="Phobius"/>
    </source>
</evidence>
<accession>A0A3D2X843</accession>
<dbReference type="AlphaFoldDB" id="A0A3D2X843"/>
<organism evidence="2 3">
    <name type="scientific">Lachnoclostridium phytofermentans</name>
    <dbReference type="NCBI Taxonomy" id="66219"/>
    <lineage>
        <taxon>Bacteria</taxon>
        <taxon>Bacillati</taxon>
        <taxon>Bacillota</taxon>
        <taxon>Clostridia</taxon>
        <taxon>Lachnospirales</taxon>
        <taxon>Lachnospiraceae</taxon>
    </lineage>
</organism>
<comment type="caution">
    <text evidence="2">The sequence shown here is derived from an EMBL/GenBank/DDBJ whole genome shotgun (WGS) entry which is preliminary data.</text>
</comment>
<evidence type="ECO:0008006" key="4">
    <source>
        <dbReference type="Google" id="ProtNLM"/>
    </source>
</evidence>
<dbReference type="EMBL" id="DPVV01000340">
    <property type="protein sequence ID" value="HCL02783.1"/>
    <property type="molecule type" value="Genomic_DNA"/>
</dbReference>
<dbReference type="Pfam" id="PF04854">
    <property type="entry name" value="DUF624"/>
    <property type="match status" value="1"/>
</dbReference>
<feature type="transmembrane region" description="Helical" evidence="1">
    <location>
        <begin position="144"/>
        <end position="167"/>
    </location>
</feature>
<feature type="transmembrane region" description="Helical" evidence="1">
    <location>
        <begin position="70"/>
        <end position="89"/>
    </location>
</feature>